<dbReference type="SUPFAM" id="SSF54518">
    <property type="entry name" value="Tubby C-terminal domain-like"/>
    <property type="match status" value="1"/>
</dbReference>
<dbReference type="Pfam" id="PF04525">
    <property type="entry name" value="LOR"/>
    <property type="match status" value="1"/>
</dbReference>
<dbReference type="AlphaFoldDB" id="A0A3E4QYK3"/>
<dbReference type="RefSeq" id="WP_117678788.1">
    <property type="nucleotide sequence ID" value="NZ_QSRJ01000001.1"/>
</dbReference>
<name>A0A3E4QYK3_9ACTN</name>
<evidence type="ECO:0000313" key="1">
    <source>
        <dbReference type="EMBL" id="RGL12282.1"/>
    </source>
</evidence>
<dbReference type="InterPro" id="IPR007612">
    <property type="entry name" value="LOR"/>
</dbReference>
<comment type="caution">
    <text evidence="1">The sequence shown here is derived from an EMBL/GenBank/DDBJ whole genome shotgun (WGS) entry which is preliminary data.</text>
</comment>
<dbReference type="Proteomes" id="UP000260943">
    <property type="component" value="Unassembled WGS sequence"/>
</dbReference>
<organism evidence="1 2">
    <name type="scientific">Collinsella tanakaei</name>
    <dbReference type="NCBI Taxonomy" id="626935"/>
    <lineage>
        <taxon>Bacteria</taxon>
        <taxon>Bacillati</taxon>
        <taxon>Actinomycetota</taxon>
        <taxon>Coriobacteriia</taxon>
        <taxon>Coriobacteriales</taxon>
        <taxon>Coriobacteriaceae</taxon>
        <taxon>Collinsella</taxon>
    </lineage>
</organism>
<evidence type="ECO:0000313" key="2">
    <source>
        <dbReference type="Proteomes" id="UP000260943"/>
    </source>
</evidence>
<dbReference type="EMBL" id="QSRJ01000001">
    <property type="protein sequence ID" value="RGL12282.1"/>
    <property type="molecule type" value="Genomic_DNA"/>
</dbReference>
<reference evidence="1 2" key="1">
    <citation type="submission" date="2018-08" db="EMBL/GenBank/DDBJ databases">
        <title>A genome reference for cultivated species of the human gut microbiota.</title>
        <authorList>
            <person name="Zou Y."/>
            <person name="Xue W."/>
            <person name="Luo G."/>
        </authorList>
    </citation>
    <scope>NUCLEOTIDE SEQUENCE [LARGE SCALE GENOMIC DNA]</scope>
    <source>
        <strain evidence="1 2">TF08-14</strain>
    </source>
</reference>
<sequence>MRLHISSKLASVHSETEVANEKGEILYTAQTDPLSAPRLTRVVDGAGVEIARYITTRTDTKDRAYRILMADGSELDLKRKFRVSAKTNEAVIRVQPVAWSVVTRRAWTCRFEIRDASDRVVARAKQVPALRGDVYDVDVLDSSREVRTVLLSLIARTVIREDSPSPV</sequence>
<protein>
    <submittedName>
        <fullName evidence="1">Uncharacterized protein</fullName>
    </submittedName>
</protein>
<dbReference type="InterPro" id="IPR025659">
    <property type="entry name" value="Tubby-like_C"/>
</dbReference>
<accession>A0A3E4QYK3</accession>
<proteinExistence type="predicted"/>
<gene>
    <name evidence="1" type="ORF">DXC81_01065</name>
</gene>